<evidence type="ECO:0000313" key="1">
    <source>
        <dbReference type="EMBL" id="KAE8038611.1"/>
    </source>
</evidence>
<proteinExistence type="predicted"/>
<sequence length="109" mass="12757">MRNIQIRKKELVKHIGLASADQTNELGKRLNHCNTTELIACGILREQGKIWRKVKVESPHRILPCEAVKTLNSSCASKLNWKYVAPRRKNQHQRVVGKEEFKHKWRYVS</sequence>
<protein>
    <submittedName>
        <fullName evidence="1">Uncharacterized protein</fullName>
    </submittedName>
</protein>
<dbReference type="EMBL" id="CM017324">
    <property type="protein sequence ID" value="KAE8038611.1"/>
    <property type="molecule type" value="Genomic_DNA"/>
</dbReference>
<keyword evidence="2" id="KW-1185">Reference proteome</keyword>
<gene>
    <name evidence="1" type="ORF">FH972_011105</name>
</gene>
<evidence type="ECO:0000313" key="2">
    <source>
        <dbReference type="Proteomes" id="UP000327013"/>
    </source>
</evidence>
<reference evidence="1 2" key="1">
    <citation type="submission" date="2019-06" db="EMBL/GenBank/DDBJ databases">
        <title>A chromosomal-level reference genome of Carpinus fangiana (Coryloideae, Betulaceae).</title>
        <authorList>
            <person name="Yang X."/>
            <person name="Wang Z."/>
            <person name="Zhang L."/>
            <person name="Hao G."/>
            <person name="Liu J."/>
            <person name="Yang Y."/>
        </authorList>
    </citation>
    <scope>NUCLEOTIDE SEQUENCE [LARGE SCALE GENOMIC DNA]</scope>
    <source>
        <strain evidence="1">Cfa_2016G</strain>
        <tissue evidence="1">Leaf</tissue>
    </source>
</reference>
<name>A0A660KS47_9ROSI</name>
<organism evidence="1 2">
    <name type="scientific">Carpinus fangiana</name>
    <dbReference type="NCBI Taxonomy" id="176857"/>
    <lineage>
        <taxon>Eukaryota</taxon>
        <taxon>Viridiplantae</taxon>
        <taxon>Streptophyta</taxon>
        <taxon>Embryophyta</taxon>
        <taxon>Tracheophyta</taxon>
        <taxon>Spermatophyta</taxon>
        <taxon>Magnoliopsida</taxon>
        <taxon>eudicotyledons</taxon>
        <taxon>Gunneridae</taxon>
        <taxon>Pentapetalae</taxon>
        <taxon>rosids</taxon>
        <taxon>fabids</taxon>
        <taxon>Fagales</taxon>
        <taxon>Betulaceae</taxon>
        <taxon>Carpinus</taxon>
    </lineage>
</organism>
<dbReference type="AlphaFoldDB" id="A0A660KS47"/>
<dbReference type="Proteomes" id="UP000327013">
    <property type="component" value="Chromosome 4"/>
</dbReference>
<accession>A0A660KS47</accession>